<dbReference type="AlphaFoldDB" id="A0A061RN21"/>
<dbReference type="EMBL" id="GBEZ01011473">
    <property type="protein sequence ID" value="JAC74317.1"/>
    <property type="molecule type" value="Transcribed_RNA"/>
</dbReference>
<protein>
    <submittedName>
        <fullName evidence="1">Uncharacterized protein</fullName>
    </submittedName>
</protein>
<name>A0A061RN21_9CHLO</name>
<reference evidence="1" key="1">
    <citation type="submission" date="2014-05" db="EMBL/GenBank/DDBJ databases">
        <title>The transcriptome of the halophilic microalga Tetraselmis sp. GSL018 isolated from the Great Salt Lake, Utah.</title>
        <authorList>
            <person name="Jinkerson R.E."/>
            <person name="D'Adamo S."/>
            <person name="Posewitz M.C."/>
        </authorList>
    </citation>
    <scope>NUCLEOTIDE SEQUENCE</scope>
    <source>
        <strain evidence="1">GSL018</strain>
    </source>
</reference>
<sequence length="42" mass="4673">IKMSTISTLSCGKSLIVHLQELHLFGIRAGKKLLKSGYLRKC</sequence>
<organism evidence="1">
    <name type="scientific">Tetraselmis sp. GSL018</name>
    <dbReference type="NCBI Taxonomy" id="582737"/>
    <lineage>
        <taxon>Eukaryota</taxon>
        <taxon>Viridiplantae</taxon>
        <taxon>Chlorophyta</taxon>
        <taxon>core chlorophytes</taxon>
        <taxon>Chlorodendrophyceae</taxon>
        <taxon>Chlorodendrales</taxon>
        <taxon>Chlorodendraceae</taxon>
        <taxon>Tetraselmis</taxon>
    </lineage>
</organism>
<feature type="non-terminal residue" evidence="1">
    <location>
        <position position="1"/>
    </location>
</feature>
<gene>
    <name evidence="1" type="ORF">TSPGSL018_26305</name>
</gene>
<proteinExistence type="predicted"/>
<accession>A0A061RN21</accession>
<evidence type="ECO:0000313" key="1">
    <source>
        <dbReference type="EMBL" id="JAC74317.1"/>
    </source>
</evidence>